<evidence type="ECO:0000256" key="3">
    <source>
        <dbReference type="ARBA" id="ARBA00010214"/>
    </source>
</evidence>
<dbReference type="EC" id="2.7.1.26" evidence="4"/>
<dbReference type="SUPFAM" id="SSF82114">
    <property type="entry name" value="Riboflavin kinase-like"/>
    <property type="match status" value="1"/>
</dbReference>
<keyword evidence="8" id="KW-0288">FMN</keyword>
<evidence type="ECO:0000256" key="4">
    <source>
        <dbReference type="ARBA" id="ARBA00012105"/>
    </source>
</evidence>
<evidence type="ECO:0000256" key="8">
    <source>
        <dbReference type="ARBA" id="ARBA00022643"/>
    </source>
</evidence>
<dbReference type="GO" id="GO:0009231">
    <property type="term" value="P:riboflavin biosynthetic process"/>
    <property type="evidence" value="ECO:0007669"/>
    <property type="project" value="InterPro"/>
</dbReference>
<evidence type="ECO:0000256" key="10">
    <source>
        <dbReference type="ARBA" id="ARBA00022695"/>
    </source>
</evidence>
<keyword evidence="7" id="KW-0285">Flavoprotein</keyword>
<dbReference type="UniPathway" id="UPA00276">
    <property type="reaction ID" value="UER00406"/>
</dbReference>
<evidence type="ECO:0000256" key="6">
    <source>
        <dbReference type="ARBA" id="ARBA00018483"/>
    </source>
</evidence>
<evidence type="ECO:0000256" key="2">
    <source>
        <dbReference type="ARBA" id="ARBA00005201"/>
    </source>
</evidence>
<dbReference type="GO" id="GO:0008531">
    <property type="term" value="F:riboflavin kinase activity"/>
    <property type="evidence" value="ECO:0007669"/>
    <property type="project" value="UniProtKB-EC"/>
</dbReference>
<dbReference type="InterPro" id="IPR023465">
    <property type="entry name" value="Riboflavin_kinase_dom_sf"/>
</dbReference>
<evidence type="ECO:0000256" key="14">
    <source>
        <dbReference type="ARBA" id="ARBA00022840"/>
    </source>
</evidence>
<dbReference type="NCBIfam" id="NF004162">
    <property type="entry name" value="PRK05627.1-5"/>
    <property type="match status" value="1"/>
</dbReference>
<keyword evidence="12" id="KW-0418">Kinase</keyword>
<evidence type="ECO:0000256" key="15">
    <source>
        <dbReference type="ARBA" id="ARBA00023268"/>
    </source>
</evidence>
<dbReference type="InterPro" id="IPR023468">
    <property type="entry name" value="Riboflavin_kinase"/>
</dbReference>
<dbReference type="PIRSF" id="PIRSF004491">
    <property type="entry name" value="FAD_Synth"/>
    <property type="match status" value="1"/>
</dbReference>
<evidence type="ECO:0000256" key="12">
    <source>
        <dbReference type="ARBA" id="ARBA00022777"/>
    </source>
</evidence>
<comment type="pathway">
    <text evidence="1">Cofactor biosynthesis; FAD biosynthesis; FAD from FMN: step 1/1.</text>
</comment>
<evidence type="ECO:0000259" key="16">
    <source>
        <dbReference type="SMART" id="SM00904"/>
    </source>
</evidence>
<dbReference type="GO" id="GO:0003919">
    <property type="term" value="F:FMN adenylyltransferase activity"/>
    <property type="evidence" value="ECO:0007669"/>
    <property type="project" value="UniProtKB-EC"/>
</dbReference>
<evidence type="ECO:0000256" key="7">
    <source>
        <dbReference type="ARBA" id="ARBA00022630"/>
    </source>
</evidence>
<dbReference type="EMBL" id="SNRY01001900">
    <property type="protein sequence ID" value="KAA6327967.1"/>
    <property type="molecule type" value="Genomic_DNA"/>
</dbReference>
<dbReference type="Gene3D" id="2.40.30.30">
    <property type="entry name" value="Riboflavin kinase-like"/>
    <property type="match status" value="1"/>
</dbReference>
<gene>
    <name evidence="17" type="ORF">EZS27_023092</name>
</gene>
<dbReference type="GO" id="GO:0009398">
    <property type="term" value="P:FMN biosynthetic process"/>
    <property type="evidence" value="ECO:0007669"/>
    <property type="project" value="UniProtKB-UniPathway"/>
</dbReference>
<dbReference type="Pfam" id="PF06574">
    <property type="entry name" value="FAD_syn"/>
    <property type="match status" value="1"/>
</dbReference>
<dbReference type="CDD" id="cd02064">
    <property type="entry name" value="FAD_synthetase_N"/>
    <property type="match status" value="1"/>
</dbReference>
<organism evidence="17">
    <name type="scientific">termite gut metagenome</name>
    <dbReference type="NCBI Taxonomy" id="433724"/>
    <lineage>
        <taxon>unclassified sequences</taxon>
        <taxon>metagenomes</taxon>
        <taxon>organismal metagenomes</taxon>
    </lineage>
</organism>
<dbReference type="InterPro" id="IPR015864">
    <property type="entry name" value="FAD_synthase"/>
</dbReference>
<dbReference type="FunFam" id="3.40.50.620:FF:000021">
    <property type="entry name" value="Riboflavin biosynthesis protein"/>
    <property type="match status" value="1"/>
</dbReference>
<keyword evidence="15" id="KW-0511">Multifunctional enzyme</keyword>
<dbReference type="Pfam" id="PF01687">
    <property type="entry name" value="Flavokinase"/>
    <property type="match status" value="1"/>
</dbReference>
<comment type="pathway">
    <text evidence="2">Cofactor biosynthesis; FMN biosynthesis; FMN from riboflavin (ATP route): step 1/1.</text>
</comment>
<comment type="similarity">
    <text evidence="3">Belongs to the RibF family.</text>
</comment>
<dbReference type="AlphaFoldDB" id="A0A5J4R1F3"/>
<keyword evidence="9" id="KW-0808">Transferase</keyword>
<proteinExistence type="inferred from homology"/>
<protein>
    <recommendedName>
        <fullName evidence="6">Bifunctional riboflavin kinase/FMN adenylyltransferase</fullName>
        <ecNumber evidence="4">2.7.1.26</ecNumber>
        <ecNumber evidence="5">2.7.7.2</ecNumber>
    </recommendedName>
</protein>
<dbReference type="SMART" id="SM00904">
    <property type="entry name" value="Flavokinase"/>
    <property type="match status" value="1"/>
</dbReference>
<sequence length="314" mass="35056">MIIIRNFSFVTALSKPEPCVATIGFFDGVHKGHRFLINQVKEIASNKGVHSAIITFPIHPRKVINSGYCPEILTTYDEKTKLLAETGIDYCIIHDFTRETSLLSAQEFMTHILHEQCNVQVLVVGYDHRFGHNRSEGFDDYLRYGKRLGMEVVLTHAHASGNGNITISSSTVRSLLHKGEVDKAADCLGYNYSLTGTVVEGHQIGRTLGFPTANIQVKDSGKLIPANGVYGVRVTVNEKSYIGMLNIGQRPTINDGTYRSIEVHILHFHSGIYNCPIQVSFVQRIRQEEKFSTIEELTAQLHKDSVTVEALLNK</sequence>
<evidence type="ECO:0000256" key="5">
    <source>
        <dbReference type="ARBA" id="ARBA00012393"/>
    </source>
</evidence>
<keyword evidence="11" id="KW-0547">Nucleotide-binding</keyword>
<dbReference type="InterPro" id="IPR002606">
    <property type="entry name" value="Riboflavin_kinase_bac"/>
</dbReference>
<reference evidence="17" key="1">
    <citation type="submission" date="2019-03" db="EMBL/GenBank/DDBJ databases">
        <title>Single cell metagenomics reveals metabolic interactions within the superorganism composed of flagellate Streblomastix strix and complex community of Bacteroidetes bacteria on its surface.</title>
        <authorList>
            <person name="Treitli S.C."/>
            <person name="Kolisko M."/>
            <person name="Husnik F."/>
            <person name="Keeling P."/>
            <person name="Hampl V."/>
        </authorList>
    </citation>
    <scope>NUCLEOTIDE SEQUENCE</scope>
    <source>
        <strain evidence="17">STM</strain>
    </source>
</reference>
<dbReference type="Gene3D" id="3.40.50.620">
    <property type="entry name" value="HUPs"/>
    <property type="match status" value="1"/>
</dbReference>
<evidence type="ECO:0000256" key="11">
    <source>
        <dbReference type="ARBA" id="ARBA00022741"/>
    </source>
</evidence>
<dbReference type="GO" id="GO:0005524">
    <property type="term" value="F:ATP binding"/>
    <property type="evidence" value="ECO:0007669"/>
    <property type="project" value="UniProtKB-KW"/>
</dbReference>
<dbReference type="PANTHER" id="PTHR22749:SF6">
    <property type="entry name" value="RIBOFLAVIN KINASE"/>
    <property type="match status" value="1"/>
</dbReference>
<evidence type="ECO:0000256" key="13">
    <source>
        <dbReference type="ARBA" id="ARBA00022827"/>
    </source>
</evidence>
<dbReference type="InterPro" id="IPR015865">
    <property type="entry name" value="Riboflavin_kinase_bac/euk"/>
</dbReference>
<comment type="caution">
    <text evidence="17">The sequence shown here is derived from an EMBL/GenBank/DDBJ whole genome shotgun (WGS) entry which is preliminary data.</text>
</comment>
<dbReference type="GO" id="GO:0006747">
    <property type="term" value="P:FAD biosynthetic process"/>
    <property type="evidence" value="ECO:0007669"/>
    <property type="project" value="UniProtKB-UniPathway"/>
</dbReference>
<dbReference type="NCBIfam" id="NF004160">
    <property type="entry name" value="PRK05627.1-3"/>
    <property type="match status" value="1"/>
</dbReference>
<evidence type="ECO:0000256" key="9">
    <source>
        <dbReference type="ARBA" id="ARBA00022679"/>
    </source>
</evidence>
<dbReference type="UniPathway" id="UPA00277">
    <property type="reaction ID" value="UER00407"/>
</dbReference>
<evidence type="ECO:0000313" key="17">
    <source>
        <dbReference type="EMBL" id="KAA6327967.1"/>
    </source>
</evidence>
<dbReference type="InterPro" id="IPR014729">
    <property type="entry name" value="Rossmann-like_a/b/a_fold"/>
</dbReference>
<keyword evidence="10" id="KW-0548">Nucleotidyltransferase</keyword>
<dbReference type="SUPFAM" id="SSF52374">
    <property type="entry name" value="Nucleotidylyl transferase"/>
    <property type="match status" value="1"/>
</dbReference>
<keyword evidence="14" id="KW-0067">ATP-binding</keyword>
<name>A0A5J4R1F3_9ZZZZ</name>
<keyword evidence="13" id="KW-0274">FAD</keyword>
<evidence type="ECO:0000256" key="1">
    <source>
        <dbReference type="ARBA" id="ARBA00004726"/>
    </source>
</evidence>
<accession>A0A5J4R1F3</accession>
<dbReference type="EC" id="2.7.7.2" evidence="5"/>
<feature type="domain" description="Riboflavin kinase" evidence="16">
    <location>
        <begin position="187"/>
        <end position="313"/>
    </location>
</feature>
<dbReference type="PANTHER" id="PTHR22749">
    <property type="entry name" value="RIBOFLAVIN KINASE/FMN ADENYLYLTRANSFERASE"/>
    <property type="match status" value="1"/>
</dbReference>
<dbReference type="NCBIfam" id="TIGR00083">
    <property type="entry name" value="ribF"/>
    <property type="match status" value="1"/>
</dbReference>